<comment type="subunit">
    <text evidence="2">Forms a 24-polypeptide structural core with octahedral symmetry.</text>
</comment>
<evidence type="ECO:0000256" key="1">
    <source>
        <dbReference type="ARBA" id="ARBA00001938"/>
    </source>
</evidence>
<evidence type="ECO:0000313" key="7">
    <source>
        <dbReference type="EMBL" id="MDR6513103.1"/>
    </source>
</evidence>
<accession>A0ABU1MSG8</accession>
<keyword evidence="3" id="KW-0808">Transferase</keyword>
<dbReference type="GO" id="GO:0016746">
    <property type="term" value="F:acyltransferase activity"/>
    <property type="evidence" value="ECO:0007669"/>
    <property type="project" value="UniProtKB-KW"/>
</dbReference>
<evidence type="ECO:0000313" key="8">
    <source>
        <dbReference type="Proteomes" id="UP001184150"/>
    </source>
</evidence>
<dbReference type="SUPFAM" id="SSF51230">
    <property type="entry name" value="Single hybrid motif"/>
    <property type="match status" value="1"/>
</dbReference>
<keyword evidence="4" id="KW-0450">Lipoyl</keyword>
<protein>
    <submittedName>
        <fullName evidence="7">Pyruvate/2-oxoglutarate dehydrogenase complex dihydrolipoamide acyltransferase (E2) component</fullName>
    </submittedName>
</protein>
<dbReference type="CDD" id="cd06849">
    <property type="entry name" value="lipoyl_domain"/>
    <property type="match status" value="1"/>
</dbReference>
<organism evidence="7 8">
    <name type="scientific">Novosphingobium capsulatum</name>
    <dbReference type="NCBI Taxonomy" id="13688"/>
    <lineage>
        <taxon>Bacteria</taxon>
        <taxon>Pseudomonadati</taxon>
        <taxon>Pseudomonadota</taxon>
        <taxon>Alphaproteobacteria</taxon>
        <taxon>Sphingomonadales</taxon>
        <taxon>Sphingomonadaceae</taxon>
        <taxon>Novosphingobium</taxon>
    </lineage>
</organism>
<dbReference type="RefSeq" id="WP_171799403.1">
    <property type="nucleotide sequence ID" value="NZ_JAVDRD010000014.1"/>
</dbReference>
<comment type="cofactor">
    <cofactor evidence="1">
        <name>(R)-lipoate</name>
        <dbReference type="ChEBI" id="CHEBI:83088"/>
    </cofactor>
</comment>
<dbReference type="PANTHER" id="PTHR43178">
    <property type="entry name" value="DIHYDROLIPOAMIDE ACETYLTRANSFERASE COMPONENT OF PYRUVATE DEHYDROGENASE COMPLEX"/>
    <property type="match status" value="1"/>
</dbReference>
<dbReference type="PROSITE" id="PS50968">
    <property type="entry name" value="BIOTINYL_LIPOYL"/>
    <property type="match status" value="1"/>
</dbReference>
<keyword evidence="7" id="KW-0670">Pyruvate</keyword>
<dbReference type="PROSITE" id="PS00189">
    <property type="entry name" value="LIPOYL"/>
    <property type="match status" value="1"/>
</dbReference>
<dbReference type="InterPro" id="IPR003016">
    <property type="entry name" value="2-oxoA_DH_lipoyl-BS"/>
</dbReference>
<evidence type="ECO:0000256" key="3">
    <source>
        <dbReference type="ARBA" id="ARBA00022679"/>
    </source>
</evidence>
<dbReference type="InterPro" id="IPR000089">
    <property type="entry name" value="Biotin_lipoyl"/>
</dbReference>
<keyword evidence="5 7" id="KW-0012">Acyltransferase</keyword>
<dbReference type="PANTHER" id="PTHR43178:SF5">
    <property type="entry name" value="LIPOAMIDE ACYLTRANSFERASE COMPONENT OF BRANCHED-CHAIN ALPHA-KETO ACID DEHYDROGENASE COMPLEX, MITOCHONDRIAL"/>
    <property type="match status" value="1"/>
</dbReference>
<gene>
    <name evidence="7" type="ORF">J2792_003991</name>
</gene>
<evidence type="ECO:0000256" key="5">
    <source>
        <dbReference type="ARBA" id="ARBA00023315"/>
    </source>
</evidence>
<dbReference type="Proteomes" id="UP001184150">
    <property type="component" value="Unassembled WGS sequence"/>
</dbReference>
<dbReference type="InterPro" id="IPR011053">
    <property type="entry name" value="Single_hybrid_motif"/>
</dbReference>
<evidence type="ECO:0000256" key="2">
    <source>
        <dbReference type="ARBA" id="ARBA00011484"/>
    </source>
</evidence>
<dbReference type="Gene3D" id="2.40.50.100">
    <property type="match status" value="1"/>
</dbReference>
<proteinExistence type="predicted"/>
<reference evidence="7 8" key="1">
    <citation type="submission" date="2023-07" db="EMBL/GenBank/DDBJ databases">
        <title>Sorghum-associated microbial communities from plants grown in Nebraska, USA.</title>
        <authorList>
            <person name="Schachtman D."/>
        </authorList>
    </citation>
    <scope>NUCLEOTIDE SEQUENCE [LARGE SCALE GENOMIC DNA]</scope>
    <source>
        <strain evidence="7 8">DS1027</strain>
    </source>
</reference>
<evidence type="ECO:0000259" key="6">
    <source>
        <dbReference type="PROSITE" id="PS50968"/>
    </source>
</evidence>
<dbReference type="EMBL" id="JAVDRD010000014">
    <property type="protein sequence ID" value="MDR6513103.1"/>
    <property type="molecule type" value="Genomic_DNA"/>
</dbReference>
<dbReference type="Pfam" id="PF00364">
    <property type="entry name" value="Biotin_lipoyl"/>
    <property type="match status" value="1"/>
</dbReference>
<comment type="caution">
    <text evidence="7">The sequence shown here is derived from an EMBL/GenBank/DDBJ whole genome shotgun (WGS) entry which is preliminary data.</text>
</comment>
<feature type="domain" description="Lipoyl-binding" evidence="6">
    <location>
        <begin position="2"/>
        <end position="77"/>
    </location>
</feature>
<dbReference type="InterPro" id="IPR050743">
    <property type="entry name" value="2-oxoacid_DH_E2_comp"/>
</dbReference>
<keyword evidence="8" id="KW-1185">Reference proteome</keyword>
<name>A0ABU1MSG8_9SPHN</name>
<evidence type="ECO:0000256" key="4">
    <source>
        <dbReference type="ARBA" id="ARBA00022823"/>
    </source>
</evidence>
<sequence length="79" mass="8690">MKIKLKLPRYGMNMEEATIVKWHKQPGDAIQEGDPLYEMETEKVTQVVEATGNGTMVEILVQVDGIAEVGQAVCIVESA</sequence>